<sequence>MLSPEIIAAAQALGESLRQHPLVQAYHLALSRFEADPEAVDLEQRLYALFTDLVRRQEGGEVLSRAEIQFYNNLKQQVFQHPSIQAREEALNALKPYLATIADELTLRLGIDYSAAVLAVENHSA</sequence>
<reference evidence="1 2" key="1">
    <citation type="submission" date="2015-07" db="EMBL/GenBank/DDBJ databases">
        <title>Whole genome sequence of Thermanaerothrix daxensis DSM 23592.</title>
        <authorList>
            <person name="Hemp J."/>
            <person name="Ward L.M."/>
            <person name="Pace L.A."/>
            <person name="Fischer W.W."/>
        </authorList>
    </citation>
    <scope>NUCLEOTIDE SEQUENCE [LARGE SCALE GENOMIC DNA]</scope>
    <source>
        <strain evidence="1 2">GNS-1</strain>
    </source>
</reference>
<evidence type="ECO:0000313" key="2">
    <source>
        <dbReference type="Proteomes" id="UP000050544"/>
    </source>
</evidence>
<dbReference type="AlphaFoldDB" id="A0A0P6YB20"/>
<evidence type="ECO:0008006" key="3">
    <source>
        <dbReference type="Google" id="ProtNLM"/>
    </source>
</evidence>
<dbReference type="Pfam" id="PF06133">
    <property type="entry name" value="Com_YlbF"/>
    <property type="match status" value="1"/>
</dbReference>
<evidence type="ECO:0000313" key="1">
    <source>
        <dbReference type="EMBL" id="KPL82351.1"/>
    </source>
</evidence>
<protein>
    <recommendedName>
        <fullName evidence="3">YlbF family regulator</fullName>
    </recommendedName>
</protein>
<proteinExistence type="predicted"/>
<organism evidence="1 2">
    <name type="scientific">Thermanaerothrix daxensis</name>
    <dbReference type="NCBI Taxonomy" id="869279"/>
    <lineage>
        <taxon>Bacteria</taxon>
        <taxon>Bacillati</taxon>
        <taxon>Chloroflexota</taxon>
        <taxon>Anaerolineae</taxon>
        <taxon>Anaerolineales</taxon>
        <taxon>Anaerolineaceae</taxon>
        <taxon>Thermanaerothrix</taxon>
    </lineage>
</organism>
<dbReference type="Proteomes" id="UP000050544">
    <property type="component" value="Unassembled WGS sequence"/>
</dbReference>
<dbReference type="RefSeq" id="WP_054521820.1">
    <property type="nucleotide sequence ID" value="NZ_LGKO01000005.1"/>
</dbReference>
<dbReference type="STRING" id="869279.SE15_09200"/>
<dbReference type="Gene3D" id="1.20.1500.10">
    <property type="entry name" value="YheA/YmcA-like"/>
    <property type="match status" value="1"/>
</dbReference>
<gene>
    <name evidence="1" type="ORF">SE15_09200</name>
</gene>
<dbReference type="InterPro" id="IPR010368">
    <property type="entry name" value="Com_YlbF"/>
</dbReference>
<keyword evidence="2" id="KW-1185">Reference proteome</keyword>
<dbReference type="EMBL" id="LGKO01000005">
    <property type="protein sequence ID" value="KPL82351.1"/>
    <property type="molecule type" value="Genomic_DNA"/>
</dbReference>
<dbReference type="SUPFAM" id="SSF158622">
    <property type="entry name" value="YheA/YmcA-like"/>
    <property type="match status" value="1"/>
</dbReference>
<accession>A0A0P6YB20</accession>
<comment type="caution">
    <text evidence="1">The sequence shown here is derived from an EMBL/GenBank/DDBJ whole genome shotgun (WGS) entry which is preliminary data.</text>
</comment>
<dbReference type="InterPro" id="IPR023378">
    <property type="entry name" value="YheA/YmcA-like_dom_sf"/>
</dbReference>
<name>A0A0P6YB20_9CHLR</name>